<evidence type="ECO:0000256" key="1">
    <source>
        <dbReference type="ARBA" id="ARBA00002486"/>
    </source>
</evidence>
<dbReference type="InterPro" id="IPR036390">
    <property type="entry name" value="WH_DNA-bd_sf"/>
</dbReference>
<dbReference type="Gene3D" id="3.30.420.40">
    <property type="match status" value="2"/>
</dbReference>
<evidence type="ECO:0000313" key="4">
    <source>
        <dbReference type="EMBL" id="MBP1043812.1"/>
    </source>
</evidence>
<sequence length="336" mass="37582">MKIGKPQLMREINMKQVREILQVNKSLTKPELAKLSGLSVVTVNALVTKLVNQGEVYQLTESSMTGGRPASRFSYNFDYQFVLAICLYQKEVTDVADFTVCNLAGEVKAHWSVEFQLVTKETISELIQSAKKEYSAIQQVAIGMPGVEIAGKINMSDFVLMKDVFLRSYLMETCQLPVIIENDVNSVLLGHCHTQRLQGETVVALYYPDNYPPGSAVYLNDQIVHGVNGLVGEINLLPLSVHWHQVAEEEGDLTMNICQTIITMMIAYDPHQIVIYGKRPQAAMLPVIEHQLTDLFGQVSVPKIAFLQSFNTDYLAGVKSLAIQVLENKFHSEESR</sequence>
<dbReference type="Gene3D" id="1.10.10.10">
    <property type="entry name" value="Winged helix-like DNA-binding domain superfamily/Winged helix DNA-binding domain"/>
    <property type="match status" value="1"/>
</dbReference>
<proteinExistence type="inferred from homology"/>
<dbReference type="GO" id="GO:0042732">
    <property type="term" value="P:D-xylose metabolic process"/>
    <property type="evidence" value="ECO:0007669"/>
    <property type="project" value="UniProtKB-KW"/>
</dbReference>
<dbReference type="Proteomes" id="UP000674938">
    <property type="component" value="Unassembled WGS sequence"/>
</dbReference>
<keyword evidence="5" id="KW-1185">Reference proteome</keyword>
<dbReference type="PANTHER" id="PTHR18964:SF149">
    <property type="entry name" value="BIFUNCTIONAL UDP-N-ACETYLGLUCOSAMINE 2-EPIMERASE_N-ACETYLMANNOSAMINE KINASE"/>
    <property type="match status" value="1"/>
</dbReference>
<dbReference type="AlphaFoldDB" id="A0A940SU24"/>
<keyword evidence="3" id="KW-0119">Carbohydrate metabolism</keyword>
<gene>
    <name evidence="4" type="ORF">I6N95_22540</name>
</gene>
<evidence type="ECO:0000313" key="5">
    <source>
        <dbReference type="Proteomes" id="UP000674938"/>
    </source>
</evidence>
<keyword evidence="3" id="KW-0859">Xylose metabolism</keyword>
<protein>
    <submittedName>
        <fullName evidence="4">ROK family transcriptional regulator</fullName>
    </submittedName>
</protein>
<evidence type="ECO:0000256" key="2">
    <source>
        <dbReference type="ARBA" id="ARBA00006479"/>
    </source>
</evidence>
<accession>A0A940SU24</accession>
<dbReference type="InterPro" id="IPR036388">
    <property type="entry name" value="WH-like_DNA-bd_sf"/>
</dbReference>
<dbReference type="CDD" id="cd23763">
    <property type="entry name" value="ASKHA_ATPase_ROK"/>
    <property type="match status" value="1"/>
</dbReference>
<dbReference type="InterPro" id="IPR043129">
    <property type="entry name" value="ATPase_NBD"/>
</dbReference>
<dbReference type="RefSeq" id="WP_209531663.1">
    <property type="nucleotide sequence ID" value="NZ_JAEEGA010000019.1"/>
</dbReference>
<comment type="caution">
    <text evidence="4">The sequence shown here is derived from an EMBL/GenBank/DDBJ whole genome shotgun (WGS) entry which is preliminary data.</text>
</comment>
<organism evidence="4 5">
    <name type="scientific">Vagococcus allomyrinae</name>
    <dbReference type="NCBI Taxonomy" id="2794353"/>
    <lineage>
        <taxon>Bacteria</taxon>
        <taxon>Bacillati</taxon>
        <taxon>Bacillota</taxon>
        <taxon>Bacilli</taxon>
        <taxon>Lactobacillales</taxon>
        <taxon>Enterococcaceae</taxon>
        <taxon>Vagococcus</taxon>
    </lineage>
</organism>
<dbReference type="PANTHER" id="PTHR18964">
    <property type="entry name" value="ROK (REPRESSOR, ORF, KINASE) FAMILY"/>
    <property type="match status" value="1"/>
</dbReference>
<evidence type="ECO:0000256" key="3">
    <source>
        <dbReference type="ARBA" id="ARBA00022629"/>
    </source>
</evidence>
<dbReference type="Pfam" id="PF00480">
    <property type="entry name" value="ROK"/>
    <property type="match status" value="1"/>
</dbReference>
<name>A0A940SU24_9ENTE</name>
<comment type="function">
    <text evidence="1">Transcriptional repressor of xylose-utilizing enzymes.</text>
</comment>
<dbReference type="SUPFAM" id="SSF46785">
    <property type="entry name" value="Winged helix' DNA-binding domain"/>
    <property type="match status" value="1"/>
</dbReference>
<reference evidence="4" key="1">
    <citation type="submission" date="2020-12" db="EMBL/GenBank/DDBJ databases">
        <title>Vagococcus allomyrinae sp. nov. and Enterococcus lavae sp. nov., isolated from the larvae of Allomyrina dichotoma.</title>
        <authorList>
            <person name="Lee S.D."/>
        </authorList>
    </citation>
    <scope>NUCLEOTIDE SEQUENCE</scope>
    <source>
        <strain evidence="4">BWB3-3</strain>
    </source>
</reference>
<dbReference type="EMBL" id="JAEEGA010000019">
    <property type="protein sequence ID" value="MBP1043812.1"/>
    <property type="molecule type" value="Genomic_DNA"/>
</dbReference>
<dbReference type="InterPro" id="IPR000600">
    <property type="entry name" value="ROK"/>
</dbReference>
<dbReference type="SUPFAM" id="SSF53067">
    <property type="entry name" value="Actin-like ATPase domain"/>
    <property type="match status" value="2"/>
</dbReference>
<comment type="similarity">
    <text evidence="2">Belongs to the ROK (NagC/XylR) family.</text>
</comment>